<keyword evidence="1" id="KW-0175">Coiled coil</keyword>
<accession>A0AA35RRD6</accession>
<reference evidence="4" key="1">
    <citation type="submission" date="2023-03" db="EMBL/GenBank/DDBJ databases">
        <authorList>
            <person name="Steffen K."/>
            <person name="Cardenas P."/>
        </authorList>
    </citation>
    <scope>NUCLEOTIDE SEQUENCE</scope>
</reference>
<name>A0AA35RRD6_GEOBA</name>
<dbReference type="AlphaFoldDB" id="A0AA35RRD6"/>
<evidence type="ECO:0000256" key="2">
    <source>
        <dbReference type="SAM" id="MobiDB-lite"/>
    </source>
</evidence>
<protein>
    <submittedName>
        <fullName evidence="4">Uncharacterized protein</fullName>
    </submittedName>
</protein>
<proteinExistence type="predicted"/>
<feature type="non-terminal residue" evidence="4">
    <location>
        <position position="1"/>
    </location>
</feature>
<evidence type="ECO:0000313" key="4">
    <source>
        <dbReference type="EMBL" id="CAI8016333.1"/>
    </source>
</evidence>
<evidence type="ECO:0000256" key="1">
    <source>
        <dbReference type="SAM" id="Coils"/>
    </source>
</evidence>
<keyword evidence="5" id="KW-1185">Reference proteome</keyword>
<feature type="region of interest" description="Disordered" evidence="2">
    <location>
        <begin position="281"/>
        <end position="300"/>
    </location>
</feature>
<organism evidence="4 5">
    <name type="scientific">Geodia barretti</name>
    <name type="common">Barrett's horny sponge</name>
    <dbReference type="NCBI Taxonomy" id="519541"/>
    <lineage>
        <taxon>Eukaryota</taxon>
        <taxon>Metazoa</taxon>
        <taxon>Porifera</taxon>
        <taxon>Demospongiae</taxon>
        <taxon>Heteroscleromorpha</taxon>
        <taxon>Tetractinellida</taxon>
        <taxon>Astrophorina</taxon>
        <taxon>Geodiidae</taxon>
        <taxon>Geodia</taxon>
    </lineage>
</organism>
<evidence type="ECO:0000313" key="5">
    <source>
        <dbReference type="Proteomes" id="UP001174909"/>
    </source>
</evidence>
<feature type="compositionally biased region" description="Basic and acidic residues" evidence="2">
    <location>
        <begin position="285"/>
        <end position="300"/>
    </location>
</feature>
<feature type="transmembrane region" description="Helical" evidence="3">
    <location>
        <begin position="66"/>
        <end position="86"/>
    </location>
</feature>
<feature type="coiled-coil region" evidence="1">
    <location>
        <begin position="151"/>
        <end position="227"/>
    </location>
</feature>
<evidence type="ECO:0000256" key="3">
    <source>
        <dbReference type="SAM" id="Phobius"/>
    </source>
</evidence>
<dbReference type="EMBL" id="CASHTH010001517">
    <property type="protein sequence ID" value="CAI8016333.1"/>
    <property type="molecule type" value="Genomic_DNA"/>
</dbReference>
<keyword evidence="3" id="KW-0472">Membrane</keyword>
<dbReference type="Proteomes" id="UP001174909">
    <property type="component" value="Unassembled WGS sequence"/>
</dbReference>
<keyword evidence="3" id="KW-0812">Transmembrane</keyword>
<comment type="caution">
    <text evidence="4">The sequence shown here is derived from an EMBL/GenBank/DDBJ whole genome shotgun (WGS) entry which is preliminary data.</text>
</comment>
<keyword evidence="3" id="KW-1133">Transmembrane helix</keyword>
<sequence>TASFSSPFLACGRRSIHSTVVSRVPYEAWGVLLSLFTFGNTRADTISGAKRMGGGNNGMHRGGGSVRTMMALCLGGLVLVTVLYLAKRVDSNRTHRELDLVKIESRDITEGLNNKLMECIEKVDSLTQDSTVIGGELKSCKDTKAVVMDQTQKLKSENEKCNKELKLAIEAQTEADVGMQGLRSEKETAIAEKQSADNELQDMLQENANIQSQLDECDGEKEHLNSQKDMEGRCNSQLVTAEAKLKTATEREASLFTEVQALTSQKKTLEARVAQLLTQLSRATEAGDEHNEHKLNQRLK</sequence>
<gene>
    <name evidence="4" type="ORF">GBAR_LOCUS10016</name>
</gene>